<reference evidence="3 4" key="1">
    <citation type="journal article" date="2019" name="Int. J. Syst. Evol. Microbiol.">
        <title>The Global Catalogue of Microorganisms (GCM) 10K type strain sequencing project: providing services to taxonomists for standard genome sequencing and annotation.</title>
        <authorList>
            <consortium name="The Broad Institute Genomics Platform"/>
            <consortium name="The Broad Institute Genome Sequencing Center for Infectious Disease"/>
            <person name="Wu L."/>
            <person name="Ma J."/>
        </authorList>
    </citation>
    <scope>NUCLEOTIDE SEQUENCE [LARGE SCALE GENOMIC DNA]</scope>
    <source>
        <strain evidence="3 4">JCM 4805</strain>
    </source>
</reference>
<evidence type="ECO:0000313" key="4">
    <source>
        <dbReference type="Proteomes" id="UP001500909"/>
    </source>
</evidence>
<dbReference type="InterPro" id="IPR043917">
    <property type="entry name" value="DUF5753"/>
</dbReference>
<gene>
    <name evidence="3" type="ORF">GCM10010361_55500</name>
</gene>
<dbReference type="EMBL" id="BAAABY010000040">
    <property type="protein sequence ID" value="GAA0483541.1"/>
    <property type="molecule type" value="Genomic_DNA"/>
</dbReference>
<dbReference type="Proteomes" id="UP001500909">
    <property type="component" value="Unassembled WGS sequence"/>
</dbReference>
<dbReference type="Pfam" id="PF19054">
    <property type="entry name" value="DUF5753"/>
    <property type="match status" value="1"/>
</dbReference>
<evidence type="ECO:0000259" key="2">
    <source>
        <dbReference type="PROSITE" id="PS50943"/>
    </source>
</evidence>
<accession>A0ABN1ATH6</accession>
<dbReference type="InterPro" id="IPR001387">
    <property type="entry name" value="Cro/C1-type_HTH"/>
</dbReference>
<dbReference type="Pfam" id="PF13560">
    <property type="entry name" value="HTH_31"/>
    <property type="match status" value="1"/>
</dbReference>
<feature type="region of interest" description="Disordered" evidence="1">
    <location>
        <begin position="339"/>
        <end position="370"/>
    </location>
</feature>
<name>A0ABN1ATH6_9ACTN</name>
<evidence type="ECO:0000313" key="3">
    <source>
        <dbReference type="EMBL" id="GAA0483541.1"/>
    </source>
</evidence>
<dbReference type="SUPFAM" id="SSF47413">
    <property type="entry name" value="lambda repressor-like DNA-binding domains"/>
    <property type="match status" value="1"/>
</dbReference>
<sequence length="370" mass="40554">MSVPSRRREDEAQERREGAGKSVTHDGVLLSGKGVGTSTRERGAASIRLLGVTVFGTAERKRGATMPSPKNLDPTESLPALYGTKLRKLRTKAGLTQRELGAKVPIAHSRIAQFELGKETPPEDVSAALDRLLGADGDLTDLWQHARRAPFPGWARRYVELEACAGRIRTYAPYVVHGLLQTESYARALLGLACPAVGDGLDDMLAARMARQAVLQRSEALPLWIVIDEAVLRRRVGGASVMRGQLEHLLRMSSELRQTTVQVLPFERGAQPMTGHPLTVLSFPGRSDVAYMEGVHSGELVEDPAAVAEYALAFEQLQAQALPPDVSADLLRTLLEGSPHDVRQPTRGQRRRLAQVQLQQRAGRRVRRGR</sequence>
<dbReference type="CDD" id="cd00093">
    <property type="entry name" value="HTH_XRE"/>
    <property type="match status" value="1"/>
</dbReference>
<feature type="domain" description="HTH cro/C1-type" evidence="2">
    <location>
        <begin position="86"/>
        <end position="142"/>
    </location>
</feature>
<organism evidence="3 4">
    <name type="scientific">Streptomyces olivaceiscleroticus</name>
    <dbReference type="NCBI Taxonomy" id="68245"/>
    <lineage>
        <taxon>Bacteria</taxon>
        <taxon>Bacillati</taxon>
        <taxon>Actinomycetota</taxon>
        <taxon>Actinomycetes</taxon>
        <taxon>Kitasatosporales</taxon>
        <taxon>Streptomycetaceae</taxon>
        <taxon>Streptomyces</taxon>
    </lineage>
</organism>
<dbReference type="InterPro" id="IPR010982">
    <property type="entry name" value="Lambda_DNA-bd_dom_sf"/>
</dbReference>
<dbReference type="Gene3D" id="1.10.260.40">
    <property type="entry name" value="lambda repressor-like DNA-binding domains"/>
    <property type="match status" value="1"/>
</dbReference>
<comment type="caution">
    <text evidence="3">The sequence shown here is derived from an EMBL/GenBank/DDBJ whole genome shotgun (WGS) entry which is preliminary data.</text>
</comment>
<dbReference type="PROSITE" id="PS50943">
    <property type="entry name" value="HTH_CROC1"/>
    <property type="match status" value="1"/>
</dbReference>
<evidence type="ECO:0000256" key="1">
    <source>
        <dbReference type="SAM" id="MobiDB-lite"/>
    </source>
</evidence>
<feature type="compositionally biased region" description="Basic and acidic residues" evidence="1">
    <location>
        <begin position="1"/>
        <end position="19"/>
    </location>
</feature>
<keyword evidence="4" id="KW-1185">Reference proteome</keyword>
<proteinExistence type="predicted"/>
<dbReference type="SMART" id="SM00530">
    <property type="entry name" value="HTH_XRE"/>
    <property type="match status" value="1"/>
</dbReference>
<feature type="region of interest" description="Disordered" evidence="1">
    <location>
        <begin position="1"/>
        <end position="37"/>
    </location>
</feature>
<protein>
    <submittedName>
        <fullName evidence="3">Helix-turn-helix transcriptional regulator</fullName>
    </submittedName>
</protein>